<dbReference type="GO" id="GO:0004197">
    <property type="term" value="F:cysteine-type endopeptidase activity"/>
    <property type="evidence" value="ECO:0007669"/>
    <property type="project" value="InterPro"/>
</dbReference>
<dbReference type="PIRSF" id="PIRSF038001">
    <property type="entry name" value="Caspase_ICE"/>
    <property type="match status" value="1"/>
</dbReference>
<sequence>MDDVHRRIIKNNKQRLIEITNYYEMSKLLLKKKVFTETMISIIENENDDEHKRLDRLYDKLTKRGPLAFNILLEIFKEEKNDEALNFLTSSTVSAQTFTCPAVIEENRFLSLRETSNLNRQNSLITSINPNNEIRMKNDMNYINNNISSKEEDSSEATDGIGMSKKAKLKLQPFEKETFFQLEPNVEVKRAANFGTHPKLPVYSMKSRRRGVLFFVNIINFENSKTNRNGAHRDRENLVTLFRELGFTVFYYEDLTKIQLLELLNQLVDSTYIKNIDAFFLCIQTHGDLYDNQTIMEFSDGSREATEDVIAMFSNVLCPALVGKPKVFFFPFCRGKISDRFSNVYVKIETDGKPLNEMSQISVPKFSDILICYGTIPGFMTHRDIEFGSWYVRELCKVFAEHAYDIHIEDMLKLVGSNTMNYMDDKGRTQVASVESRGFNKLLFLNPKIYD</sequence>
<dbReference type="PROSITE" id="PS50209">
    <property type="entry name" value="CARD"/>
    <property type="match status" value="1"/>
</dbReference>
<dbReference type="PROSITE" id="PS01122">
    <property type="entry name" value="CASPASE_CYS"/>
    <property type="match status" value="1"/>
</dbReference>
<dbReference type="GO" id="GO:0042981">
    <property type="term" value="P:regulation of apoptotic process"/>
    <property type="evidence" value="ECO:0007669"/>
    <property type="project" value="InterPro"/>
</dbReference>
<evidence type="ECO:0000256" key="2">
    <source>
        <dbReference type="ARBA" id="ARBA00022670"/>
    </source>
</evidence>
<evidence type="ECO:0000259" key="9">
    <source>
        <dbReference type="PROSITE" id="PS50207"/>
    </source>
</evidence>
<reference evidence="12" key="1">
    <citation type="submission" date="2022-01" db="EMBL/GenBank/DDBJ databases">
        <authorList>
            <person name="King R."/>
        </authorList>
    </citation>
    <scope>NUCLEOTIDE SEQUENCE</scope>
</reference>
<evidence type="ECO:0000256" key="4">
    <source>
        <dbReference type="ARBA" id="ARBA00022801"/>
    </source>
</evidence>
<protein>
    <recommendedName>
        <fullName evidence="14">Caspase</fullName>
    </recommendedName>
</protein>
<keyword evidence="13" id="KW-1185">Reference proteome</keyword>
<name>A0A9N9RX05_9DIPT</name>
<dbReference type="InterPro" id="IPR002398">
    <property type="entry name" value="Pept_C14"/>
</dbReference>
<evidence type="ECO:0000259" key="10">
    <source>
        <dbReference type="PROSITE" id="PS50208"/>
    </source>
</evidence>
<organism evidence="12 13">
    <name type="scientific">Chironomus riparius</name>
    <dbReference type="NCBI Taxonomy" id="315576"/>
    <lineage>
        <taxon>Eukaryota</taxon>
        <taxon>Metazoa</taxon>
        <taxon>Ecdysozoa</taxon>
        <taxon>Arthropoda</taxon>
        <taxon>Hexapoda</taxon>
        <taxon>Insecta</taxon>
        <taxon>Pterygota</taxon>
        <taxon>Neoptera</taxon>
        <taxon>Endopterygota</taxon>
        <taxon>Diptera</taxon>
        <taxon>Nematocera</taxon>
        <taxon>Chironomoidea</taxon>
        <taxon>Chironomidae</taxon>
        <taxon>Chironominae</taxon>
        <taxon>Chironomus</taxon>
    </lineage>
</organism>
<evidence type="ECO:0000256" key="6">
    <source>
        <dbReference type="ARBA" id="ARBA00023145"/>
    </source>
</evidence>
<keyword evidence="6" id="KW-0865">Zymogen</keyword>
<feature type="domain" description="Caspase family p20" evidence="10">
    <location>
        <begin position="209"/>
        <end position="337"/>
    </location>
</feature>
<dbReference type="InterPro" id="IPR015917">
    <property type="entry name" value="Pept_C14A"/>
</dbReference>
<dbReference type="PROSITE" id="PS50207">
    <property type="entry name" value="CASPASE_P10"/>
    <property type="match status" value="1"/>
</dbReference>
<evidence type="ECO:0008006" key="14">
    <source>
        <dbReference type="Google" id="ProtNLM"/>
    </source>
</evidence>
<proteinExistence type="inferred from homology"/>
<dbReference type="InterPro" id="IPR033139">
    <property type="entry name" value="Caspase_cys_AS"/>
</dbReference>
<keyword evidence="3" id="KW-0053">Apoptosis</keyword>
<dbReference type="InterPro" id="IPR002138">
    <property type="entry name" value="Pept_C14_p10"/>
</dbReference>
<dbReference type="SUPFAM" id="SSF47986">
    <property type="entry name" value="DEATH domain"/>
    <property type="match status" value="1"/>
</dbReference>
<keyword evidence="4" id="KW-0378">Hydrolase</keyword>
<dbReference type="GO" id="GO:0006508">
    <property type="term" value="P:proteolysis"/>
    <property type="evidence" value="ECO:0007669"/>
    <property type="project" value="UniProtKB-KW"/>
</dbReference>
<reference evidence="12" key="2">
    <citation type="submission" date="2022-10" db="EMBL/GenBank/DDBJ databases">
        <authorList>
            <consortium name="ENA_rothamsted_submissions"/>
            <consortium name="culmorum"/>
            <person name="King R."/>
        </authorList>
    </citation>
    <scope>NUCLEOTIDE SEQUENCE</scope>
</reference>
<keyword evidence="2" id="KW-0645">Protease</keyword>
<gene>
    <name evidence="12" type="ORF">CHIRRI_LOCUS7320</name>
</gene>
<feature type="domain" description="CARD" evidence="11">
    <location>
        <begin position="1"/>
        <end position="91"/>
    </location>
</feature>
<evidence type="ECO:0000256" key="1">
    <source>
        <dbReference type="ARBA" id="ARBA00010134"/>
    </source>
</evidence>
<dbReference type="Pfam" id="PF00656">
    <property type="entry name" value="Peptidase_C14"/>
    <property type="match status" value="1"/>
</dbReference>
<dbReference type="GO" id="GO:0006915">
    <property type="term" value="P:apoptotic process"/>
    <property type="evidence" value="ECO:0007669"/>
    <property type="project" value="UniProtKB-KW"/>
</dbReference>
<dbReference type="InterPro" id="IPR029030">
    <property type="entry name" value="Caspase-like_dom_sf"/>
</dbReference>
<dbReference type="Pfam" id="PF00619">
    <property type="entry name" value="CARD"/>
    <property type="match status" value="1"/>
</dbReference>
<accession>A0A9N9RX05</accession>
<feature type="active site" evidence="7">
    <location>
        <position position="333"/>
    </location>
</feature>
<dbReference type="OrthoDB" id="6097640at2759"/>
<dbReference type="SUPFAM" id="SSF52129">
    <property type="entry name" value="Caspase-like"/>
    <property type="match status" value="1"/>
</dbReference>
<dbReference type="EMBL" id="OU895878">
    <property type="protein sequence ID" value="CAG9804431.1"/>
    <property type="molecule type" value="Genomic_DNA"/>
</dbReference>
<comment type="similarity">
    <text evidence="1 8">Belongs to the peptidase C14A family.</text>
</comment>
<feature type="active site" evidence="7">
    <location>
        <position position="286"/>
    </location>
</feature>
<evidence type="ECO:0000256" key="3">
    <source>
        <dbReference type="ARBA" id="ARBA00022703"/>
    </source>
</evidence>
<feature type="domain" description="Caspase family p10" evidence="9">
    <location>
        <begin position="359"/>
        <end position="447"/>
    </location>
</feature>
<keyword evidence="5" id="KW-0788">Thiol protease</keyword>
<evidence type="ECO:0000256" key="5">
    <source>
        <dbReference type="ARBA" id="ARBA00022807"/>
    </source>
</evidence>
<dbReference type="InterPro" id="IPR001309">
    <property type="entry name" value="Pept_C14_p20"/>
</dbReference>
<evidence type="ECO:0000313" key="13">
    <source>
        <dbReference type="Proteomes" id="UP001153620"/>
    </source>
</evidence>
<dbReference type="PRINTS" id="PR00376">
    <property type="entry name" value="IL1BCENZYME"/>
</dbReference>
<dbReference type="AlphaFoldDB" id="A0A9N9RX05"/>
<dbReference type="PROSITE" id="PS50208">
    <property type="entry name" value="CASPASE_P20"/>
    <property type="match status" value="1"/>
</dbReference>
<dbReference type="PANTHER" id="PTHR47901">
    <property type="entry name" value="CASPASE RECRUITMENT DOMAIN-CONTAINING PROTEIN 18"/>
    <property type="match status" value="1"/>
</dbReference>
<dbReference type="Proteomes" id="UP001153620">
    <property type="component" value="Chromosome 2"/>
</dbReference>
<evidence type="ECO:0000313" key="12">
    <source>
        <dbReference type="EMBL" id="CAG9804431.1"/>
    </source>
</evidence>
<dbReference type="InterPro" id="IPR001315">
    <property type="entry name" value="CARD"/>
</dbReference>
<dbReference type="InterPro" id="IPR011029">
    <property type="entry name" value="DEATH-like_dom_sf"/>
</dbReference>
<evidence type="ECO:0000256" key="7">
    <source>
        <dbReference type="PIRSR" id="PIRSR038001-1"/>
    </source>
</evidence>
<evidence type="ECO:0000256" key="8">
    <source>
        <dbReference type="RuleBase" id="RU003971"/>
    </source>
</evidence>
<dbReference type="SMART" id="SM00115">
    <property type="entry name" value="CASc"/>
    <property type="match status" value="1"/>
</dbReference>
<dbReference type="PANTHER" id="PTHR47901:SF8">
    <property type="entry name" value="CASPASE-3"/>
    <property type="match status" value="1"/>
</dbReference>
<dbReference type="Gene3D" id="1.10.533.10">
    <property type="entry name" value="Death Domain, Fas"/>
    <property type="match status" value="1"/>
</dbReference>
<dbReference type="InterPro" id="IPR011600">
    <property type="entry name" value="Pept_C14_caspase"/>
</dbReference>
<dbReference type="Gene3D" id="3.40.50.1460">
    <property type="match status" value="1"/>
</dbReference>
<evidence type="ECO:0000259" key="11">
    <source>
        <dbReference type="PROSITE" id="PS50209"/>
    </source>
</evidence>